<gene>
    <name evidence="2" type="ORF">BDN70DRAFT_885648</name>
</gene>
<feature type="compositionally biased region" description="Basic residues" evidence="1">
    <location>
        <begin position="84"/>
        <end position="99"/>
    </location>
</feature>
<feature type="compositionally biased region" description="Low complexity" evidence="1">
    <location>
        <begin position="37"/>
        <end position="59"/>
    </location>
</feature>
<name>A0A9P6CVJ6_9AGAR</name>
<dbReference type="Proteomes" id="UP000807469">
    <property type="component" value="Unassembled WGS sequence"/>
</dbReference>
<evidence type="ECO:0000256" key="1">
    <source>
        <dbReference type="SAM" id="MobiDB-lite"/>
    </source>
</evidence>
<keyword evidence="3" id="KW-1185">Reference proteome</keyword>
<evidence type="ECO:0000313" key="3">
    <source>
        <dbReference type="Proteomes" id="UP000807469"/>
    </source>
</evidence>
<feature type="region of interest" description="Disordered" evidence="1">
    <location>
        <begin position="23"/>
        <end position="109"/>
    </location>
</feature>
<accession>A0A9P6CVJ6</accession>
<feature type="compositionally biased region" description="Basic and acidic residues" evidence="1">
    <location>
        <begin position="100"/>
        <end position="109"/>
    </location>
</feature>
<protein>
    <submittedName>
        <fullName evidence="2">Uncharacterized protein</fullName>
    </submittedName>
</protein>
<comment type="caution">
    <text evidence="2">The sequence shown here is derived from an EMBL/GenBank/DDBJ whole genome shotgun (WGS) entry which is preliminary data.</text>
</comment>
<proteinExistence type="predicted"/>
<dbReference type="AlphaFoldDB" id="A0A9P6CVJ6"/>
<evidence type="ECO:0000313" key="2">
    <source>
        <dbReference type="EMBL" id="KAF9473648.1"/>
    </source>
</evidence>
<reference evidence="2" key="1">
    <citation type="submission" date="2020-11" db="EMBL/GenBank/DDBJ databases">
        <authorList>
            <consortium name="DOE Joint Genome Institute"/>
            <person name="Ahrendt S."/>
            <person name="Riley R."/>
            <person name="Andreopoulos W."/>
            <person name="Labutti K."/>
            <person name="Pangilinan J."/>
            <person name="Ruiz-Duenas F.J."/>
            <person name="Barrasa J.M."/>
            <person name="Sanchez-Garcia M."/>
            <person name="Camarero S."/>
            <person name="Miyauchi S."/>
            <person name="Serrano A."/>
            <person name="Linde D."/>
            <person name="Babiker R."/>
            <person name="Drula E."/>
            <person name="Ayuso-Fernandez I."/>
            <person name="Pacheco R."/>
            <person name="Padilla G."/>
            <person name="Ferreira P."/>
            <person name="Barriuso J."/>
            <person name="Kellner H."/>
            <person name="Castanera R."/>
            <person name="Alfaro M."/>
            <person name="Ramirez L."/>
            <person name="Pisabarro A.G."/>
            <person name="Kuo A."/>
            <person name="Tritt A."/>
            <person name="Lipzen A."/>
            <person name="He G."/>
            <person name="Yan M."/>
            <person name="Ng V."/>
            <person name="Cullen D."/>
            <person name="Martin F."/>
            <person name="Rosso M.-N."/>
            <person name="Henrissat B."/>
            <person name="Hibbett D."/>
            <person name="Martinez A.T."/>
            <person name="Grigoriev I.V."/>
        </authorList>
    </citation>
    <scope>NUCLEOTIDE SEQUENCE</scope>
    <source>
        <strain evidence="2">CIRM-BRFM 674</strain>
    </source>
</reference>
<sequence>MDRRAAVAHLDIEPYCPSLSADNCYKRQPRSIPPPTSASLSSSFSSSSPSSSLNSSVSSNEGFHPYDPTTGKFENVNARPVPSKSRKGIYAKSVVKRSVKSSERDMSSI</sequence>
<organism evidence="2 3">
    <name type="scientific">Pholiota conissans</name>
    <dbReference type="NCBI Taxonomy" id="109636"/>
    <lineage>
        <taxon>Eukaryota</taxon>
        <taxon>Fungi</taxon>
        <taxon>Dikarya</taxon>
        <taxon>Basidiomycota</taxon>
        <taxon>Agaricomycotina</taxon>
        <taxon>Agaricomycetes</taxon>
        <taxon>Agaricomycetidae</taxon>
        <taxon>Agaricales</taxon>
        <taxon>Agaricineae</taxon>
        <taxon>Strophariaceae</taxon>
        <taxon>Pholiota</taxon>
    </lineage>
</organism>
<dbReference type="EMBL" id="MU155426">
    <property type="protein sequence ID" value="KAF9473648.1"/>
    <property type="molecule type" value="Genomic_DNA"/>
</dbReference>